<dbReference type="GO" id="GO:0006351">
    <property type="term" value="P:DNA-templated transcription"/>
    <property type="evidence" value="ECO:0007669"/>
    <property type="project" value="TreeGrafter"/>
</dbReference>
<keyword evidence="2" id="KW-0805">Transcription regulation</keyword>
<dbReference type="FunFam" id="1.10.10.10:FF:000001">
    <property type="entry name" value="LysR family transcriptional regulator"/>
    <property type="match status" value="1"/>
</dbReference>
<accession>A0A177NPD3</accession>
<protein>
    <submittedName>
        <fullName evidence="6">LysR family transcriptional regulator</fullName>
    </submittedName>
</protein>
<reference evidence="7" key="1">
    <citation type="submission" date="2016-03" db="EMBL/GenBank/DDBJ databases">
        <authorList>
            <person name="Heylen K."/>
            <person name="De Vos P."/>
            <person name="Vekeman B."/>
        </authorList>
    </citation>
    <scope>NUCLEOTIDE SEQUENCE [LARGE SCALE GENOMIC DNA]</scope>
    <source>
        <strain evidence="7">R-45383</strain>
    </source>
</reference>
<name>A0A177NPD3_9GAMM</name>
<dbReference type="GO" id="GO:0003700">
    <property type="term" value="F:DNA-binding transcription factor activity"/>
    <property type="evidence" value="ECO:0007669"/>
    <property type="project" value="InterPro"/>
</dbReference>
<dbReference type="PROSITE" id="PS50931">
    <property type="entry name" value="HTH_LYSR"/>
    <property type="match status" value="1"/>
</dbReference>
<dbReference type="OrthoDB" id="9110639at2"/>
<keyword evidence="3" id="KW-0238">DNA-binding</keyword>
<dbReference type="InterPro" id="IPR005119">
    <property type="entry name" value="LysR_subst-bd"/>
</dbReference>
<dbReference type="PANTHER" id="PTHR30537:SF5">
    <property type="entry name" value="HTH-TYPE TRANSCRIPTIONAL ACTIVATOR TTDR-RELATED"/>
    <property type="match status" value="1"/>
</dbReference>
<dbReference type="InterPro" id="IPR058163">
    <property type="entry name" value="LysR-type_TF_proteobact-type"/>
</dbReference>
<dbReference type="EMBL" id="LUUK01000154">
    <property type="protein sequence ID" value="OAI19731.1"/>
    <property type="molecule type" value="Genomic_DNA"/>
</dbReference>
<dbReference type="STRING" id="702114.A1355_03635"/>
<keyword evidence="4" id="KW-0804">Transcription</keyword>
<dbReference type="AlphaFoldDB" id="A0A177NPD3"/>
<dbReference type="CDD" id="cd08471">
    <property type="entry name" value="PBP2_CrgA_like_2"/>
    <property type="match status" value="1"/>
</dbReference>
<evidence type="ECO:0000313" key="7">
    <source>
        <dbReference type="Proteomes" id="UP000077628"/>
    </source>
</evidence>
<proteinExistence type="inferred from homology"/>
<sequence>MDKLQAMTVFVAVAEAQSFAGAARRLAMSPPAVTRAITALEERLQVKLLQRTTRLVRVTDAGQRYLEDAKRILADVDEADEAAAGINAEPAGHLAVTAPAQFGKLYVMPGIVDYLQRYPAMSVTAMFVDRVVNLLEEGMDVGIRIGELPDSSLRALRVGQVRPVVCAAPEYLKRHAAPNHPSELAGHALIAAGGLSAGPDWRFGSGADALSVRVQPRLVTTTIDAAIEAAVLGLGLTRLLSYQVALYLASGQLQTVLNRHEPPPVPIHVLHREGRYASAKVRSFVDLIAERLKREARWL</sequence>
<evidence type="ECO:0000256" key="2">
    <source>
        <dbReference type="ARBA" id="ARBA00023015"/>
    </source>
</evidence>
<evidence type="ECO:0000256" key="4">
    <source>
        <dbReference type="ARBA" id="ARBA00023163"/>
    </source>
</evidence>
<dbReference type="SUPFAM" id="SSF53850">
    <property type="entry name" value="Periplasmic binding protein-like II"/>
    <property type="match status" value="1"/>
</dbReference>
<evidence type="ECO:0000259" key="5">
    <source>
        <dbReference type="PROSITE" id="PS50931"/>
    </source>
</evidence>
<comment type="similarity">
    <text evidence="1">Belongs to the LysR transcriptional regulatory family.</text>
</comment>
<dbReference type="PANTHER" id="PTHR30537">
    <property type="entry name" value="HTH-TYPE TRANSCRIPTIONAL REGULATOR"/>
    <property type="match status" value="1"/>
</dbReference>
<gene>
    <name evidence="6" type="ORF">A1355_03635</name>
</gene>
<dbReference type="Proteomes" id="UP000077628">
    <property type="component" value="Unassembled WGS sequence"/>
</dbReference>
<dbReference type="Pfam" id="PF00126">
    <property type="entry name" value="HTH_1"/>
    <property type="match status" value="1"/>
</dbReference>
<dbReference type="InterPro" id="IPR036390">
    <property type="entry name" value="WH_DNA-bd_sf"/>
</dbReference>
<evidence type="ECO:0000313" key="6">
    <source>
        <dbReference type="EMBL" id="OAI19731.1"/>
    </source>
</evidence>
<organism evidence="6 7">
    <name type="scientific">Methylomonas koyamae</name>
    <dbReference type="NCBI Taxonomy" id="702114"/>
    <lineage>
        <taxon>Bacteria</taxon>
        <taxon>Pseudomonadati</taxon>
        <taxon>Pseudomonadota</taxon>
        <taxon>Gammaproteobacteria</taxon>
        <taxon>Methylococcales</taxon>
        <taxon>Methylococcaceae</taxon>
        <taxon>Methylomonas</taxon>
    </lineage>
</organism>
<evidence type="ECO:0000256" key="3">
    <source>
        <dbReference type="ARBA" id="ARBA00023125"/>
    </source>
</evidence>
<dbReference type="RefSeq" id="WP_064027707.1">
    <property type="nucleotide sequence ID" value="NZ_LUUK01000154.1"/>
</dbReference>
<comment type="caution">
    <text evidence="6">The sequence shown here is derived from an EMBL/GenBank/DDBJ whole genome shotgun (WGS) entry which is preliminary data.</text>
</comment>
<dbReference type="Gene3D" id="3.40.190.290">
    <property type="match status" value="1"/>
</dbReference>
<dbReference type="InterPro" id="IPR000847">
    <property type="entry name" value="LysR_HTH_N"/>
</dbReference>
<dbReference type="Gene3D" id="1.10.10.10">
    <property type="entry name" value="Winged helix-like DNA-binding domain superfamily/Winged helix DNA-binding domain"/>
    <property type="match status" value="1"/>
</dbReference>
<dbReference type="GO" id="GO:0043565">
    <property type="term" value="F:sequence-specific DNA binding"/>
    <property type="evidence" value="ECO:0007669"/>
    <property type="project" value="TreeGrafter"/>
</dbReference>
<dbReference type="SUPFAM" id="SSF46785">
    <property type="entry name" value="Winged helix' DNA-binding domain"/>
    <property type="match status" value="1"/>
</dbReference>
<evidence type="ECO:0000256" key="1">
    <source>
        <dbReference type="ARBA" id="ARBA00009437"/>
    </source>
</evidence>
<dbReference type="InterPro" id="IPR036388">
    <property type="entry name" value="WH-like_DNA-bd_sf"/>
</dbReference>
<feature type="domain" description="HTH lysR-type" evidence="5">
    <location>
        <begin position="1"/>
        <end position="59"/>
    </location>
</feature>
<dbReference type="Pfam" id="PF03466">
    <property type="entry name" value="LysR_substrate"/>
    <property type="match status" value="1"/>
</dbReference>
<keyword evidence="7" id="KW-1185">Reference proteome</keyword>